<dbReference type="EMBL" id="JAIWQS010000014">
    <property type="protein sequence ID" value="KAJ8748128.1"/>
    <property type="molecule type" value="Genomic_DNA"/>
</dbReference>
<organism evidence="2 3">
    <name type="scientific">Erythroxylum novogranatense</name>
    <dbReference type="NCBI Taxonomy" id="1862640"/>
    <lineage>
        <taxon>Eukaryota</taxon>
        <taxon>Viridiplantae</taxon>
        <taxon>Streptophyta</taxon>
        <taxon>Embryophyta</taxon>
        <taxon>Tracheophyta</taxon>
        <taxon>Spermatophyta</taxon>
        <taxon>Magnoliopsida</taxon>
        <taxon>eudicotyledons</taxon>
        <taxon>Gunneridae</taxon>
        <taxon>Pentapetalae</taxon>
        <taxon>rosids</taxon>
        <taxon>fabids</taxon>
        <taxon>Malpighiales</taxon>
        <taxon>Erythroxylaceae</taxon>
        <taxon>Erythroxylum</taxon>
    </lineage>
</organism>
<protein>
    <submittedName>
        <fullName evidence="2">Uncharacterized protein</fullName>
    </submittedName>
</protein>
<evidence type="ECO:0000256" key="1">
    <source>
        <dbReference type="SAM" id="MobiDB-lite"/>
    </source>
</evidence>
<proteinExistence type="predicted"/>
<keyword evidence="3" id="KW-1185">Reference proteome</keyword>
<comment type="caution">
    <text evidence="2">The sequence shown here is derived from an EMBL/GenBank/DDBJ whole genome shotgun (WGS) entry which is preliminary data.</text>
</comment>
<name>A0AAV8S7U6_9ROSI</name>
<feature type="region of interest" description="Disordered" evidence="1">
    <location>
        <begin position="70"/>
        <end position="140"/>
    </location>
</feature>
<sequence>MGEKVGRVIKIDQITEGGMRDRFARVCVELDLCAIEAEIEGGRQGAETPADQKQPSYGPWMLVQRRMKAPGHLGNTTGGSLSGQRAAQVSHPKLHSKEPQKDALPLPQSTTLRGNRAKQKGVVPNPFKGKMVASEGTSSGRPVPFPMGHSTDSLQGTAVSTGPTISGDSMQVDVELPSCILLPI</sequence>
<dbReference type="AlphaFoldDB" id="A0AAV8S7U6"/>
<dbReference type="Proteomes" id="UP001159364">
    <property type="component" value="Unassembled WGS sequence"/>
</dbReference>
<evidence type="ECO:0000313" key="3">
    <source>
        <dbReference type="Proteomes" id="UP001159364"/>
    </source>
</evidence>
<accession>A0AAV8S7U6</accession>
<evidence type="ECO:0000313" key="2">
    <source>
        <dbReference type="EMBL" id="KAJ8748128.1"/>
    </source>
</evidence>
<gene>
    <name evidence="2" type="ORF">K2173_012593</name>
</gene>
<reference evidence="2 3" key="1">
    <citation type="submission" date="2021-09" db="EMBL/GenBank/DDBJ databases">
        <title>Genomic insights and catalytic innovation underlie evolution of tropane alkaloids biosynthesis.</title>
        <authorList>
            <person name="Wang Y.-J."/>
            <person name="Tian T."/>
            <person name="Huang J.-P."/>
            <person name="Huang S.-X."/>
        </authorList>
    </citation>
    <scope>NUCLEOTIDE SEQUENCE [LARGE SCALE GENOMIC DNA]</scope>
    <source>
        <strain evidence="2">KIB-2018</strain>
        <tissue evidence="2">Leaf</tissue>
    </source>
</reference>